<sequence length="243" mass="24905">MSVLVVTGTSTGVGKTVVTAGLAVLARSRGLSVAVCKPAQTGIEDGAPGDLAEVTRLAGDVPVSELARYPEPLAPFTAARRSGRPMLKVGEIVTEIARLEAAHDLVLVEGAGGVLVELGQGGFTLRDVARAANADVVLVAAPGLGTLNHTALTVEALERSDVRCTGIVVGALPEEPDLAMRCNLDDLPRITGIPIVGVLPDGCGEWTSAEFARGVGAWFTSEFAQAIAARTSVSTSREVSDSP</sequence>
<dbReference type="Proteomes" id="UP000009235">
    <property type="component" value="Chromosome"/>
</dbReference>
<comment type="subcellular location">
    <subcellularLocation>
        <location evidence="1">Cytoplasm</location>
    </subcellularLocation>
</comment>
<dbReference type="UniPathway" id="UPA00078">
    <property type="reaction ID" value="UER00161"/>
</dbReference>
<dbReference type="GO" id="GO:0004141">
    <property type="term" value="F:dethiobiotin synthase activity"/>
    <property type="evidence" value="ECO:0007669"/>
    <property type="project" value="UniProtKB-UniRule"/>
</dbReference>
<dbReference type="PANTHER" id="PTHR43210:SF5">
    <property type="entry name" value="DETHIOBIOTIN SYNTHETASE"/>
    <property type="match status" value="1"/>
</dbReference>
<keyword evidence="1" id="KW-0479">Metal-binding</keyword>
<dbReference type="GO" id="GO:0000287">
    <property type="term" value="F:magnesium ion binding"/>
    <property type="evidence" value="ECO:0007669"/>
    <property type="project" value="UniProtKB-UniRule"/>
</dbReference>
<gene>
    <name evidence="1 2" type="primary">bioD</name>
    <name evidence="2" type="ordered locus">AS9A_1387</name>
</gene>
<dbReference type="OrthoDB" id="9802610at2"/>
<evidence type="ECO:0000313" key="2">
    <source>
        <dbReference type="EMBL" id="AEF39839.1"/>
    </source>
</evidence>
<feature type="binding site" evidence="1">
    <location>
        <position position="50"/>
    </location>
    <ligand>
        <name>ATP</name>
        <dbReference type="ChEBI" id="CHEBI:30616"/>
    </ligand>
</feature>
<dbReference type="Pfam" id="PF13500">
    <property type="entry name" value="AAA_26"/>
    <property type="match status" value="1"/>
</dbReference>
<dbReference type="CDD" id="cd03109">
    <property type="entry name" value="DTBS"/>
    <property type="match status" value="1"/>
</dbReference>
<dbReference type="PANTHER" id="PTHR43210">
    <property type="entry name" value="DETHIOBIOTIN SYNTHETASE"/>
    <property type="match status" value="1"/>
</dbReference>
<keyword evidence="3" id="KW-1185">Reference proteome</keyword>
<feature type="binding site" evidence="1">
    <location>
        <position position="16"/>
    </location>
    <ligand>
        <name>Mg(2+)</name>
        <dbReference type="ChEBI" id="CHEBI:18420"/>
    </ligand>
</feature>
<dbReference type="HOGENOM" id="CLU_072551_1_0_11"/>
<reference evidence="2 3" key="1">
    <citation type="journal article" date="2011" name="J. Bacteriol.">
        <title>Complete genome sequence of Amycolicicoccus subflavus DQS3-9A1T, an actinomycete isolated from crude oil-polluted soil.</title>
        <authorList>
            <person name="Cai M."/>
            <person name="Chen W.M."/>
            <person name="Nie Y."/>
            <person name="Chi C.Q."/>
            <person name="Wang Y.N."/>
            <person name="Tang Y.Q."/>
            <person name="Li G.Y."/>
            <person name="Wu X.L."/>
        </authorList>
    </citation>
    <scope>NUCLEOTIDE SEQUENCE [LARGE SCALE GENOMIC DNA]</scope>
    <source>
        <strain evidence="3">DSM 45089 / DQS3-9A1</strain>
    </source>
</reference>
<dbReference type="eggNOG" id="COG0132">
    <property type="taxonomic scope" value="Bacteria"/>
</dbReference>
<feature type="binding site" evidence="1">
    <location>
        <begin position="12"/>
        <end position="17"/>
    </location>
    <ligand>
        <name>ATP</name>
        <dbReference type="ChEBI" id="CHEBI:30616"/>
    </ligand>
</feature>
<dbReference type="HAMAP" id="MF_00336">
    <property type="entry name" value="BioD"/>
    <property type="match status" value="1"/>
</dbReference>
<dbReference type="RefSeq" id="WP_013806188.1">
    <property type="nucleotide sequence ID" value="NC_015564.1"/>
</dbReference>
<dbReference type="GO" id="GO:0005829">
    <property type="term" value="C:cytosol"/>
    <property type="evidence" value="ECO:0007669"/>
    <property type="project" value="TreeGrafter"/>
</dbReference>
<name>F6EGB4_HOYSD</name>
<keyword evidence="1" id="KW-0460">Magnesium</keyword>
<feature type="binding site" evidence="1">
    <location>
        <begin position="109"/>
        <end position="112"/>
    </location>
    <ligand>
        <name>ATP</name>
        <dbReference type="ChEBI" id="CHEBI:30616"/>
    </ligand>
</feature>
<dbReference type="STRING" id="443218.AS9A_1387"/>
<comment type="cofactor">
    <cofactor evidence="1">
        <name>Mg(2+)</name>
        <dbReference type="ChEBI" id="CHEBI:18420"/>
    </cofactor>
</comment>
<dbReference type="NCBIfam" id="TIGR00347">
    <property type="entry name" value="bioD"/>
    <property type="match status" value="1"/>
</dbReference>
<dbReference type="KEGG" id="asd:AS9A_1387"/>
<dbReference type="Gene3D" id="3.40.50.300">
    <property type="entry name" value="P-loop containing nucleotide triphosphate hydrolases"/>
    <property type="match status" value="1"/>
</dbReference>
<dbReference type="EC" id="6.3.3.3" evidence="1"/>
<comment type="function">
    <text evidence="1">Catalyzes a mechanistically unusual reaction, the ATP-dependent insertion of CO2 between the N7 and N8 nitrogen atoms of 7,8-diaminopelargonic acid (DAPA, also called 7,8-diammoniononanoate) to form a ureido ring.</text>
</comment>
<evidence type="ECO:0000256" key="1">
    <source>
        <dbReference type="HAMAP-Rule" id="MF_00336"/>
    </source>
</evidence>
<proteinExistence type="inferred from homology"/>
<keyword evidence="1" id="KW-0436">Ligase</keyword>
<evidence type="ECO:0000313" key="3">
    <source>
        <dbReference type="Proteomes" id="UP000009235"/>
    </source>
</evidence>
<comment type="pathway">
    <text evidence="1">Cofactor biosynthesis; biotin biosynthesis; biotin from 7,8-diaminononanoate: step 1/2.</text>
</comment>
<dbReference type="AlphaFoldDB" id="F6EGB4"/>
<keyword evidence="1" id="KW-0093">Biotin biosynthesis</keyword>
<comment type="similarity">
    <text evidence="1">Belongs to the dethiobiotin synthetase family.</text>
</comment>
<feature type="binding site" evidence="1">
    <location>
        <position position="109"/>
    </location>
    <ligand>
        <name>Mg(2+)</name>
        <dbReference type="ChEBI" id="CHEBI:18420"/>
    </ligand>
</feature>
<keyword evidence="1" id="KW-0963">Cytoplasm</keyword>
<dbReference type="GO" id="GO:0005524">
    <property type="term" value="F:ATP binding"/>
    <property type="evidence" value="ECO:0007669"/>
    <property type="project" value="UniProtKB-UniRule"/>
</dbReference>
<feature type="binding site" evidence="1">
    <location>
        <position position="50"/>
    </location>
    <ligand>
        <name>Mg(2+)</name>
        <dbReference type="ChEBI" id="CHEBI:18420"/>
    </ligand>
</feature>
<comment type="caution">
    <text evidence="1">Lacks conserved residue(s) required for the propagation of feature annotation.</text>
</comment>
<feature type="binding site" evidence="1">
    <location>
        <position position="41"/>
    </location>
    <ligand>
        <name>substrate</name>
    </ligand>
</feature>
<dbReference type="InterPro" id="IPR027417">
    <property type="entry name" value="P-loop_NTPase"/>
</dbReference>
<feature type="active site" evidence="1">
    <location>
        <position position="37"/>
    </location>
</feature>
<dbReference type="EMBL" id="CP002786">
    <property type="protein sequence ID" value="AEF39839.1"/>
    <property type="molecule type" value="Genomic_DNA"/>
</dbReference>
<dbReference type="PIRSF" id="PIRSF006755">
    <property type="entry name" value="DTB_synth"/>
    <property type="match status" value="1"/>
</dbReference>
<comment type="catalytic activity">
    <reaction evidence="1">
        <text>(7R,8S)-7,8-diammoniononanoate + CO2 + ATP = (4R,5S)-dethiobiotin + ADP + phosphate + 3 H(+)</text>
        <dbReference type="Rhea" id="RHEA:15805"/>
        <dbReference type="ChEBI" id="CHEBI:15378"/>
        <dbReference type="ChEBI" id="CHEBI:16526"/>
        <dbReference type="ChEBI" id="CHEBI:30616"/>
        <dbReference type="ChEBI" id="CHEBI:43474"/>
        <dbReference type="ChEBI" id="CHEBI:149469"/>
        <dbReference type="ChEBI" id="CHEBI:149473"/>
        <dbReference type="ChEBI" id="CHEBI:456216"/>
        <dbReference type="EC" id="6.3.3.3"/>
    </reaction>
</comment>
<dbReference type="SUPFAM" id="SSF52540">
    <property type="entry name" value="P-loop containing nucleoside triphosphate hydrolases"/>
    <property type="match status" value="1"/>
</dbReference>
<organism evidence="2 3">
    <name type="scientific">Hoyosella subflava (strain DSM 45089 / JCM 17490 / NBRC 109087 / DQS3-9A1)</name>
    <name type="common">Amycolicicoccus subflavus</name>
    <dbReference type="NCBI Taxonomy" id="443218"/>
    <lineage>
        <taxon>Bacteria</taxon>
        <taxon>Bacillati</taxon>
        <taxon>Actinomycetota</taxon>
        <taxon>Actinomycetes</taxon>
        <taxon>Mycobacteriales</taxon>
        <taxon>Hoyosellaceae</taxon>
        <taxon>Hoyosella</taxon>
    </lineage>
</organism>
<protein>
    <recommendedName>
        <fullName evidence="1">ATP-dependent dethiobiotin synthetase BioD</fullName>
        <ecNumber evidence="1">6.3.3.3</ecNumber>
    </recommendedName>
    <alternativeName>
        <fullName evidence="1">DTB synthetase</fullName>
        <shortName evidence="1">DTBS</shortName>
    </alternativeName>
    <alternativeName>
        <fullName evidence="1">Dethiobiotin synthase</fullName>
    </alternativeName>
</protein>
<dbReference type="InterPro" id="IPR004472">
    <property type="entry name" value="DTB_synth_BioD"/>
</dbReference>
<dbReference type="GO" id="GO:0009102">
    <property type="term" value="P:biotin biosynthetic process"/>
    <property type="evidence" value="ECO:0007669"/>
    <property type="project" value="UniProtKB-UniRule"/>
</dbReference>
<keyword evidence="1" id="KW-0067">ATP-binding</keyword>
<accession>F6EGB4</accession>
<comment type="subunit">
    <text evidence="1">Homodimer.</text>
</comment>
<keyword evidence="1" id="KW-0547">Nucleotide-binding</keyword>